<dbReference type="PANTHER" id="PTHR30055">
    <property type="entry name" value="HTH-TYPE TRANSCRIPTIONAL REGULATOR RUTR"/>
    <property type="match status" value="1"/>
</dbReference>
<dbReference type="SUPFAM" id="SSF46689">
    <property type="entry name" value="Homeodomain-like"/>
    <property type="match status" value="1"/>
</dbReference>
<organism evidence="4 5">
    <name type="scientific">Conexibacter woesei (strain DSM 14684 / CCUG 47730 / CIP 108061 / JCM 11494 / NBRC 100937 / ID131577)</name>
    <dbReference type="NCBI Taxonomy" id="469383"/>
    <lineage>
        <taxon>Bacteria</taxon>
        <taxon>Bacillati</taxon>
        <taxon>Actinomycetota</taxon>
        <taxon>Thermoleophilia</taxon>
        <taxon>Solirubrobacterales</taxon>
        <taxon>Conexibacteraceae</taxon>
        <taxon>Conexibacter</taxon>
    </lineage>
</organism>
<dbReference type="AlphaFoldDB" id="D3F945"/>
<protein>
    <submittedName>
        <fullName evidence="4">Regulatory protein TetR</fullName>
    </submittedName>
</protein>
<dbReference type="InterPro" id="IPR036271">
    <property type="entry name" value="Tet_transcr_reg_TetR-rel_C_sf"/>
</dbReference>
<dbReference type="InterPro" id="IPR050109">
    <property type="entry name" value="HTH-type_TetR-like_transc_reg"/>
</dbReference>
<dbReference type="eggNOG" id="COG1309">
    <property type="taxonomic scope" value="Bacteria"/>
</dbReference>
<proteinExistence type="predicted"/>
<dbReference type="InterPro" id="IPR001647">
    <property type="entry name" value="HTH_TetR"/>
</dbReference>
<accession>D3F945</accession>
<dbReference type="Gene3D" id="1.10.357.10">
    <property type="entry name" value="Tetracycline Repressor, domain 2"/>
    <property type="match status" value="1"/>
</dbReference>
<feature type="domain" description="HTH tetR-type" evidence="3">
    <location>
        <begin position="16"/>
        <end position="77"/>
    </location>
</feature>
<keyword evidence="1 2" id="KW-0238">DNA-binding</keyword>
<dbReference type="RefSeq" id="WP_012936091.1">
    <property type="nucleotide sequence ID" value="NC_013739.1"/>
</dbReference>
<dbReference type="Pfam" id="PF00440">
    <property type="entry name" value="TetR_N"/>
    <property type="match status" value="1"/>
</dbReference>
<evidence type="ECO:0000259" key="3">
    <source>
        <dbReference type="PROSITE" id="PS50977"/>
    </source>
</evidence>
<dbReference type="EMBL" id="CP001854">
    <property type="protein sequence ID" value="ADB53040.1"/>
    <property type="molecule type" value="Genomic_DNA"/>
</dbReference>
<dbReference type="STRING" id="469383.Cwoe_4627"/>
<dbReference type="GO" id="GO:0000976">
    <property type="term" value="F:transcription cis-regulatory region binding"/>
    <property type="evidence" value="ECO:0007669"/>
    <property type="project" value="TreeGrafter"/>
</dbReference>
<reference evidence="4 5" key="1">
    <citation type="journal article" date="2010" name="Stand. Genomic Sci.">
        <title>Complete genome sequence of Conexibacter woesei type strain (ID131577).</title>
        <authorList>
            <person name="Pukall R."/>
            <person name="Lapidus A."/>
            <person name="Glavina Del Rio T."/>
            <person name="Copeland A."/>
            <person name="Tice H."/>
            <person name="Cheng J.-F."/>
            <person name="Lucas S."/>
            <person name="Chen F."/>
            <person name="Nolan M."/>
            <person name="Bruce D."/>
            <person name="Goodwin L."/>
            <person name="Pitluck S."/>
            <person name="Mavromatis K."/>
            <person name="Ivanova N."/>
            <person name="Ovchinnikova G."/>
            <person name="Pati A."/>
            <person name="Chen A."/>
            <person name="Palaniappan K."/>
            <person name="Land M."/>
            <person name="Hauser L."/>
            <person name="Chang Y.-J."/>
            <person name="Jeffries C.D."/>
            <person name="Chain P."/>
            <person name="Meincke L."/>
            <person name="Sims D."/>
            <person name="Brettin T."/>
            <person name="Detter J.C."/>
            <person name="Rohde M."/>
            <person name="Goeker M."/>
            <person name="Bristow J."/>
            <person name="Eisen J.A."/>
            <person name="Markowitz V."/>
            <person name="Kyrpides N.C."/>
            <person name="Klenk H.-P."/>
            <person name="Hugenholtz P."/>
        </authorList>
    </citation>
    <scope>NUCLEOTIDE SEQUENCE [LARGE SCALE GENOMIC DNA]</scope>
    <source>
        <strain evidence="5">DSM 14684 / CIP 108061 / JCM 11494 / NBRC 100937 / ID131577</strain>
    </source>
</reference>
<dbReference type="HOGENOM" id="CLU_069356_32_0_11"/>
<dbReference type="Gene3D" id="1.10.10.60">
    <property type="entry name" value="Homeodomain-like"/>
    <property type="match status" value="1"/>
</dbReference>
<reference evidence="5" key="2">
    <citation type="submission" date="2010-01" db="EMBL/GenBank/DDBJ databases">
        <title>The complete genome of Conexibacter woesei DSM 14684.</title>
        <authorList>
            <consortium name="US DOE Joint Genome Institute (JGI-PGF)"/>
            <person name="Lucas S."/>
            <person name="Copeland A."/>
            <person name="Lapidus A."/>
            <person name="Glavina del Rio T."/>
            <person name="Dalin E."/>
            <person name="Tice H."/>
            <person name="Bruce D."/>
            <person name="Goodwin L."/>
            <person name="Pitluck S."/>
            <person name="Kyrpides N."/>
            <person name="Mavromatis K."/>
            <person name="Ivanova N."/>
            <person name="Mikhailova N."/>
            <person name="Chertkov O."/>
            <person name="Brettin T."/>
            <person name="Detter J.C."/>
            <person name="Han C."/>
            <person name="Larimer F."/>
            <person name="Land M."/>
            <person name="Hauser L."/>
            <person name="Markowitz V."/>
            <person name="Cheng J.-F."/>
            <person name="Hugenholtz P."/>
            <person name="Woyke T."/>
            <person name="Wu D."/>
            <person name="Pukall R."/>
            <person name="Steenblock K."/>
            <person name="Schneider S."/>
            <person name="Klenk H.-P."/>
            <person name="Eisen J.A."/>
        </authorList>
    </citation>
    <scope>NUCLEOTIDE SEQUENCE [LARGE SCALE GENOMIC DNA]</scope>
    <source>
        <strain evidence="5">DSM 14684 / CIP 108061 / JCM 11494 / NBRC 100937 / ID131577</strain>
    </source>
</reference>
<evidence type="ECO:0000313" key="4">
    <source>
        <dbReference type="EMBL" id="ADB53040.1"/>
    </source>
</evidence>
<keyword evidence="5" id="KW-1185">Reference proteome</keyword>
<feature type="DNA-binding region" description="H-T-H motif" evidence="2">
    <location>
        <begin position="40"/>
        <end position="59"/>
    </location>
</feature>
<gene>
    <name evidence="4" type="ordered locus">Cwoe_4627</name>
</gene>
<dbReference type="InterPro" id="IPR009057">
    <property type="entry name" value="Homeodomain-like_sf"/>
</dbReference>
<name>D3F945_CONWI</name>
<evidence type="ECO:0000256" key="1">
    <source>
        <dbReference type="ARBA" id="ARBA00023125"/>
    </source>
</evidence>
<dbReference type="Proteomes" id="UP000008229">
    <property type="component" value="Chromosome"/>
</dbReference>
<dbReference type="PROSITE" id="PS50977">
    <property type="entry name" value="HTH_TETR_2"/>
    <property type="match status" value="1"/>
</dbReference>
<evidence type="ECO:0000313" key="5">
    <source>
        <dbReference type="Proteomes" id="UP000008229"/>
    </source>
</evidence>
<dbReference type="InterPro" id="IPR049397">
    <property type="entry name" value="EthR_C"/>
</dbReference>
<evidence type="ECO:0000256" key="2">
    <source>
        <dbReference type="PROSITE-ProRule" id="PRU00335"/>
    </source>
</evidence>
<dbReference type="Pfam" id="PF21313">
    <property type="entry name" value="EthR_C"/>
    <property type="match status" value="1"/>
</dbReference>
<dbReference type="KEGG" id="cwo:Cwoe_4627"/>
<sequence>MASLSRRTQAQSSKRAAIEASVVEATETLLEEGASYSELGIERIATRAGISRTAFYFYFRDKRELLMRVTAGVADELFAEAERWWAGEGEGRAELEAAIAKIVDIYRRHPALLRAVVETAAYDEEAARFWRELVGRFVDATHARIAREQEAGKVDATLPARETAFALVWMTERSAYERLVQEVPLEEGAFIEALLRIWLAAVYGAPR</sequence>
<dbReference type="PANTHER" id="PTHR30055:SF184">
    <property type="entry name" value="HTH-TYPE TRANSCRIPTIONAL REGULATOR ETHR"/>
    <property type="match status" value="1"/>
</dbReference>
<dbReference type="GO" id="GO:0003700">
    <property type="term" value="F:DNA-binding transcription factor activity"/>
    <property type="evidence" value="ECO:0007669"/>
    <property type="project" value="TreeGrafter"/>
</dbReference>
<dbReference type="SUPFAM" id="SSF48498">
    <property type="entry name" value="Tetracyclin repressor-like, C-terminal domain"/>
    <property type="match status" value="1"/>
</dbReference>
<dbReference type="OrthoDB" id="5242520at2"/>